<evidence type="ECO:0000259" key="7">
    <source>
        <dbReference type="Pfam" id="PF00590"/>
    </source>
</evidence>
<dbReference type="SUPFAM" id="SSF53790">
    <property type="entry name" value="Tetrapyrrole methylase"/>
    <property type="match status" value="1"/>
</dbReference>
<evidence type="ECO:0000256" key="5">
    <source>
        <dbReference type="ARBA" id="ARBA00022691"/>
    </source>
</evidence>
<dbReference type="GO" id="GO:0005737">
    <property type="term" value="C:cytoplasm"/>
    <property type="evidence" value="ECO:0007669"/>
    <property type="project" value="UniProtKB-SubCell"/>
</dbReference>
<dbReference type="PANTHER" id="PTHR46111:SF1">
    <property type="entry name" value="RIBOSOMAL RNA SMALL SUBUNIT METHYLTRANSFERASE I"/>
    <property type="match status" value="1"/>
</dbReference>
<dbReference type="HAMAP" id="MF_01877">
    <property type="entry name" value="16SrRNA_methyltr_I"/>
    <property type="match status" value="1"/>
</dbReference>
<evidence type="ECO:0000256" key="6">
    <source>
        <dbReference type="HAMAP-Rule" id="MF_01877"/>
    </source>
</evidence>
<dbReference type="eggNOG" id="COG0313">
    <property type="taxonomic scope" value="Bacteria"/>
</dbReference>
<keyword evidence="4 6" id="KW-0808">Transferase</keyword>
<evidence type="ECO:0000256" key="4">
    <source>
        <dbReference type="ARBA" id="ARBA00022679"/>
    </source>
</evidence>
<dbReference type="InterPro" id="IPR014777">
    <property type="entry name" value="4pyrrole_Mease_sub1"/>
</dbReference>
<evidence type="ECO:0000259" key="8">
    <source>
        <dbReference type="Pfam" id="PF23016"/>
    </source>
</evidence>
<dbReference type="InterPro" id="IPR018063">
    <property type="entry name" value="SAM_MeTrfase_RsmI_CS"/>
</dbReference>
<dbReference type="Gene3D" id="3.30.950.10">
    <property type="entry name" value="Methyltransferase, Cobalt-precorrin-4 Transmethylase, Domain 2"/>
    <property type="match status" value="1"/>
</dbReference>
<evidence type="ECO:0000256" key="3">
    <source>
        <dbReference type="ARBA" id="ARBA00022603"/>
    </source>
</evidence>
<accession>K6XVB5</accession>
<dbReference type="InterPro" id="IPR053910">
    <property type="entry name" value="RsmI_HTH"/>
</dbReference>
<reference evidence="9 10" key="1">
    <citation type="journal article" date="2017" name="Antonie Van Leeuwenhoek">
        <title>Rhizobium rhizosphaerae sp. nov., a novel species isolated from rice rhizosphere.</title>
        <authorList>
            <person name="Zhao J.J."/>
            <person name="Zhang J."/>
            <person name="Zhang R.J."/>
            <person name="Zhang C.W."/>
            <person name="Yin H.Q."/>
            <person name="Zhang X.X."/>
        </authorList>
    </citation>
    <scope>NUCLEOTIDE SEQUENCE [LARGE SCALE GENOMIC DNA]</scope>
    <source>
        <strain evidence="9 10">E3</strain>
    </source>
</reference>
<dbReference type="STRING" id="1127673.GLIP_3000"/>
<evidence type="ECO:0000256" key="2">
    <source>
        <dbReference type="ARBA" id="ARBA00022552"/>
    </source>
</evidence>
<dbReference type="InterPro" id="IPR008189">
    <property type="entry name" value="rRNA_ssu_MeTfrase_I"/>
</dbReference>
<organism evidence="9 10">
    <name type="scientific">Aliiglaciecola lipolytica E3</name>
    <dbReference type="NCBI Taxonomy" id="1127673"/>
    <lineage>
        <taxon>Bacteria</taxon>
        <taxon>Pseudomonadati</taxon>
        <taxon>Pseudomonadota</taxon>
        <taxon>Gammaproteobacteria</taxon>
        <taxon>Alteromonadales</taxon>
        <taxon>Alteromonadaceae</taxon>
        <taxon>Aliiglaciecola</taxon>
    </lineage>
</organism>
<dbReference type="AlphaFoldDB" id="K6XVB5"/>
<comment type="catalytic activity">
    <reaction evidence="6">
        <text>cytidine(1402) in 16S rRNA + S-adenosyl-L-methionine = 2'-O-methylcytidine(1402) in 16S rRNA + S-adenosyl-L-homocysteine + H(+)</text>
        <dbReference type="Rhea" id="RHEA:42924"/>
        <dbReference type="Rhea" id="RHEA-COMP:10285"/>
        <dbReference type="Rhea" id="RHEA-COMP:10286"/>
        <dbReference type="ChEBI" id="CHEBI:15378"/>
        <dbReference type="ChEBI" id="CHEBI:57856"/>
        <dbReference type="ChEBI" id="CHEBI:59789"/>
        <dbReference type="ChEBI" id="CHEBI:74495"/>
        <dbReference type="ChEBI" id="CHEBI:82748"/>
        <dbReference type="EC" id="2.1.1.198"/>
    </reaction>
</comment>
<dbReference type="CDD" id="cd11648">
    <property type="entry name" value="RsmI"/>
    <property type="match status" value="1"/>
</dbReference>
<dbReference type="PANTHER" id="PTHR46111">
    <property type="entry name" value="RIBOSOMAL RNA SMALL SUBUNIT METHYLTRANSFERASE I"/>
    <property type="match status" value="1"/>
</dbReference>
<gene>
    <name evidence="6 9" type="primary">rsmI</name>
    <name evidence="9" type="ORF">GLIP_3000</name>
</gene>
<dbReference type="InterPro" id="IPR000878">
    <property type="entry name" value="4pyrrol_Mease"/>
</dbReference>
<dbReference type="Gene3D" id="3.40.1010.10">
    <property type="entry name" value="Cobalt-precorrin-4 Transmethylase, Domain 1"/>
    <property type="match status" value="1"/>
</dbReference>
<name>K6XVB5_9ALTE</name>
<evidence type="ECO:0000256" key="1">
    <source>
        <dbReference type="ARBA" id="ARBA00022490"/>
    </source>
</evidence>
<evidence type="ECO:0000313" key="10">
    <source>
        <dbReference type="Proteomes" id="UP000006334"/>
    </source>
</evidence>
<keyword evidence="10" id="KW-1185">Reference proteome</keyword>
<dbReference type="InterPro" id="IPR035996">
    <property type="entry name" value="4pyrrol_Methylase_sf"/>
</dbReference>
<comment type="subcellular location">
    <subcellularLocation>
        <location evidence="6">Cytoplasm</location>
    </subcellularLocation>
</comment>
<dbReference type="InterPro" id="IPR014776">
    <property type="entry name" value="4pyrrole_Mease_sub2"/>
</dbReference>
<keyword evidence="2 6" id="KW-0698">rRNA processing</keyword>
<keyword evidence="1 6" id="KW-0963">Cytoplasm</keyword>
<feature type="domain" description="Tetrapyrrole methylase" evidence="7">
    <location>
        <begin position="6"/>
        <end position="206"/>
    </location>
</feature>
<dbReference type="EC" id="2.1.1.198" evidence="6"/>
<keyword evidence="3 6" id="KW-0489">Methyltransferase</keyword>
<comment type="similarity">
    <text evidence="6">Belongs to the methyltransferase superfamily. RsmI family.</text>
</comment>
<dbReference type="Pfam" id="PF23016">
    <property type="entry name" value="RsmI_C"/>
    <property type="match status" value="1"/>
</dbReference>
<comment type="function">
    <text evidence="6">Catalyzes the 2'-O-methylation of the ribose of cytidine 1402 (C1402) in 16S rRNA.</text>
</comment>
<dbReference type="Pfam" id="PF00590">
    <property type="entry name" value="TP_methylase"/>
    <property type="match status" value="1"/>
</dbReference>
<keyword evidence="5 6" id="KW-0949">S-adenosyl-L-methionine</keyword>
<dbReference type="PIRSF" id="PIRSF005917">
    <property type="entry name" value="MTase_YraL"/>
    <property type="match status" value="1"/>
</dbReference>
<feature type="domain" description="RsmI HTH" evidence="8">
    <location>
        <begin position="235"/>
        <end position="277"/>
    </location>
</feature>
<evidence type="ECO:0000313" key="9">
    <source>
        <dbReference type="EMBL" id="GAC15621.1"/>
    </source>
</evidence>
<dbReference type="FunFam" id="3.30.950.10:FF:000002">
    <property type="entry name" value="Ribosomal RNA small subunit methyltransferase I"/>
    <property type="match status" value="1"/>
</dbReference>
<dbReference type="RefSeq" id="WP_008845426.1">
    <property type="nucleotide sequence ID" value="NZ_BAEN01000059.1"/>
</dbReference>
<comment type="caution">
    <text evidence="9">The sequence shown here is derived from an EMBL/GenBank/DDBJ whole genome shotgun (WGS) entry which is preliminary data.</text>
</comment>
<sequence>MVKTGTLFIVSTPIGNLDDITHRAIKVLNEVDLIAAEDTRHSQKLLQHWGVSTRMTAVHDHNEKQIADRLIEQLKNGLNVALISDAGTPLISDPGYNLVNRCREHQVPVVPIPGVCAAIAALSASGLPTDQFLFIGFLPVKQVAKHTLLERLNAETATTVFYESPRRIADTVKAIVEVLGEQRRISIGKEITKTFETFYAGTAAEVLAWLLEDANHQRGEFVLMVAGAPENDSELPPESLILLKTLMQELPLKKAAAITAQHYGLKKNALYQLGLTLND</sequence>
<dbReference type="NCBIfam" id="TIGR00096">
    <property type="entry name" value="16S rRNA (cytidine(1402)-2'-O)-methyltransferase"/>
    <property type="match status" value="1"/>
</dbReference>
<protein>
    <recommendedName>
        <fullName evidence="6">Ribosomal RNA small subunit methyltransferase I</fullName>
        <ecNumber evidence="6">2.1.1.198</ecNumber>
    </recommendedName>
    <alternativeName>
        <fullName evidence="6">16S rRNA 2'-O-ribose C1402 methyltransferase</fullName>
    </alternativeName>
    <alternativeName>
        <fullName evidence="6">rRNA (cytidine-2'-O-)-methyltransferase RsmI</fullName>
    </alternativeName>
</protein>
<proteinExistence type="inferred from homology"/>
<dbReference type="OrthoDB" id="9809084at2"/>
<dbReference type="EMBL" id="BAEN01000059">
    <property type="protein sequence ID" value="GAC15621.1"/>
    <property type="molecule type" value="Genomic_DNA"/>
</dbReference>
<dbReference type="FunFam" id="3.40.1010.10:FF:000002">
    <property type="entry name" value="Ribosomal RNA small subunit methyltransferase I"/>
    <property type="match status" value="1"/>
</dbReference>
<dbReference type="Proteomes" id="UP000006334">
    <property type="component" value="Unassembled WGS sequence"/>
</dbReference>
<dbReference type="PROSITE" id="PS01296">
    <property type="entry name" value="RSMI"/>
    <property type="match status" value="1"/>
</dbReference>
<dbReference type="GO" id="GO:0070677">
    <property type="term" value="F:rRNA (cytosine-2'-O-)-methyltransferase activity"/>
    <property type="evidence" value="ECO:0007669"/>
    <property type="project" value="UniProtKB-UniRule"/>
</dbReference>